<name>A0A177AQQ4_9BILA</name>
<feature type="non-terminal residue" evidence="1">
    <location>
        <position position="61"/>
    </location>
</feature>
<organism evidence="1 2">
    <name type="scientific">Intoshia linei</name>
    <dbReference type="NCBI Taxonomy" id="1819745"/>
    <lineage>
        <taxon>Eukaryota</taxon>
        <taxon>Metazoa</taxon>
        <taxon>Spiralia</taxon>
        <taxon>Lophotrochozoa</taxon>
        <taxon>Mesozoa</taxon>
        <taxon>Orthonectida</taxon>
        <taxon>Rhopaluridae</taxon>
        <taxon>Intoshia</taxon>
    </lineage>
</organism>
<evidence type="ECO:0000313" key="2">
    <source>
        <dbReference type="Proteomes" id="UP000078046"/>
    </source>
</evidence>
<evidence type="ECO:0000313" key="1">
    <source>
        <dbReference type="EMBL" id="OAF63852.1"/>
    </source>
</evidence>
<reference evidence="1 2" key="1">
    <citation type="submission" date="2016-04" db="EMBL/GenBank/DDBJ databases">
        <title>The genome of Intoshia linei affirms orthonectids as highly simplified spiralians.</title>
        <authorList>
            <person name="Mikhailov K.V."/>
            <person name="Slusarev G.S."/>
            <person name="Nikitin M.A."/>
            <person name="Logacheva M.D."/>
            <person name="Penin A."/>
            <person name="Aleoshin V."/>
            <person name="Panchin Y.V."/>
        </authorList>
    </citation>
    <scope>NUCLEOTIDE SEQUENCE [LARGE SCALE GENOMIC DNA]</scope>
    <source>
        <strain evidence="1">Intl2013</strain>
        <tissue evidence="1">Whole animal</tissue>
    </source>
</reference>
<dbReference type="AlphaFoldDB" id="A0A177AQQ4"/>
<proteinExistence type="predicted"/>
<protein>
    <submittedName>
        <fullName evidence="1">Uncharacterized protein</fullName>
    </submittedName>
</protein>
<comment type="caution">
    <text evidence="1">The sequence shown here is derived from an EMBL/GenBank/DDBJ whole genome shotgun (WGS) entry which is preliminary data.</text>
</comment>
<dbReference type="Proteomes" id="UP000078046">
    <property type="component" value="Unassembled WGS sequence"/>
</dbReference>
<dbReference type="EMBL" id="LWCA01002460">
    <property type="protein sequence ID" value="OAF63852.1"/>
    <property type="molecule type" value="Genomic_DNA"/>
</dbReference>
<sequence>MNLGEQLITFSLPLAKNGLASTLTDKNGAVYYVLKVYVGEVNIINQSINIIASLSPLSRWV</sequence>
<accession>A0A177AQQ4</accession>
<keyword evidence="2" id="KW-1185">Reference proteome</keyword>
<gene>
    <name evidence="1" type="ORF">A3Q56_08442</name>
</gene>